<dbReference type="EMBL" id="LSBJ02000005">
    <property type="protein sequence ID" value="OAQ64074.1"/>
    <property type="molecule type" value="Genomic_DNA"/>
</dbReference>
<organism evidence="4 5">
    <name type="scientific">Pochonia chlamydosporia 170</name>
    <dbReference type="NCBI Taxonomy" id="1380566"/>
    <lineage>
        <taxon>Eukaryota</taxon>
        <taxon>Fungi</taxon>
        <taxon>Dikarya</taxon>
        <taxon>Ascomycota</taxon>
        <taxon>Pezizomycotina</taxon>
        <taxon>Sordariomycetes</taxon>
        <taxon>Hypocreomycetidae</taxon>
        <taxon>Hypocreales</taxon>
        <taxon>Clavicipitaceae</taxon>
        <taxon>Pochonia</taxon>
    </lineage>
</organism>
<dbReference type="Proteomes" id="UP000078397">
    <property type="component" value="Unassembled WGS sequence"/>
</dbReference>
<keyword evidence="3" id="KW-0560">Oxidoreductase</keyword>
<evidence type="ECO:0000256" key="3">
    <source>
        <dbReference type="ARBA" id="ARBA00023002"/>
    </source>
</evidence>
<proteinExistence type="inferred from homology"/>
<gene>
    <name evidence="4" type="ORF">VFPPC_05416</name>
</gene>
<dbReference type="PANTHER" id="PTHR24320:SF282">
    <property type="entry name" value="WW DOMAIN-CONTAINING OXIDOREDUCTASE"/>
    <property type="match status" value="1"/>
</dbReference>
<dbReference type="CDD" id="cd05327">
    <property type="entry name" value="retinol-DH_like_SDR_c_like"/>
    <property type="match status" value="1"/>
</dbReference>
<dbReference type="KEGG" id="pchm:VFPPC_05416"/>
<dbReference type="SUPFAM" id="SSF51735">
    <property type="entry name" value="NAD(P)-binding Rossmann-fold domains"/>
    <property type="match status" value="1"/>
</dbReference>
<comment type="caution">
    <text evidence="4">The sequence shown here is derived from an EMBL/GenBank/DDBJ whole genome shotgun (WGS) entry which is preliminary data.</text>
</comment>
<dbReference type="AlphaFoldDB" id="A0A179FEW9"/>
<dbReference type="Pfam" id="PF00106">
    <property type="entry name" value="adh_short"/>
    <property type="match status" value="1"/>
</dbReference>
<dbReference type="OrthoDB" id="191139at2759"/>
<reference evidence="4 5" key="1">
    <citation type="journal article" date="2016" name="PLoS Pathog.">
        <title>Biosynthesis of antibiotic leucinostatins in bio-control fungus Purpureocillium lilacinum and their inhibition on phytophthora revealed by genome mining.</title>
        <authorList>
            <person name="Wang G."/>
            <person name="Liu Z."/>
            <person name="Lin R."/>
            <person name="Li E."/>
            <person name="Mao Z."/>
            <person name="Ling J."/>
            <person name="Yang Y."/>
            <person name="Yin W.B."/>
            <person name="Xie B."/>
        </authorList>
    </citation>
    <scope>NUCLEOTIDE SEQUENCE [LARGE SCALE GENOMIC DNA]</scope>
    <source>
        <strain evidence="4">170</strain>
    </source>
</reference>
<dbReference type="PANTHER" id="PTHR24320">
    <property type="entry name" value="RETINOL DEHYDROGENASE"/>
    <property type="match status" value="1"/>
</dbReference>
<keyword evidence="2" id="KW-0521">NADP</keyword>
<dbReference type="PRINTS" id="PR00081">
    <property type="entry name" value="GDHRDH"/>
</dbReference>
<dbReference type="Gene3D" id="3.40.50.720">
    <property type="entry name" value="NAD(P)-binding Rossmann-like Domain"/>
    <property type="match status" value="1"/>
</dbReference>
<sequence length="317" mass="34197">MPSSKFSLESIPDLTGKVYLVTGGNTGIGFATVLGLASHGATVYMGARSKEKALPAIEDIKTQTKSGTVHFLQLDLSSFESVISAARELRRKEEALHGLVNNAGIMGVPFGKTENGYEVQFQTNYMSHWLLTYHLLPILTATSAESPGFARIVNVTSDGHERFPPKGGIKFDDTDLENEGAMTRYGQSKLANVLHTKELNHRYGPTSSGLRVAAVHPGHIDTNLNKQATGTAPSAVLRAVTPIMRCIGILEDKEKGAWSSLFAIASNDFKASDSGAYVVPYAKIGTPSAYAQNQGLATKLWEWTDRELGSKGLLDQI</sequence>
<name>A0A179FEW9_METCM</name>
<protein>
    <submittedName>
        <fullName evidence="4">Short chain dehydrogenase protein</fullName>
    </submittedName>
</protein>
<evidence type="ECO:0000313" key="5">
    <source>
        <dbReference type="Proteomes" id="UP000078397"/>
    </source>
</evidence>
<dbReference type="GeneID" id="28848610"/>
<dbReference type="RefSeq" id="XP_018141388.1">
    <property type="nucleotide sequence ID" value="XM_018284616.1"/>
</dbReference>
<dbReference type="InterPro" id="IPR036291">
    <property type="entry name" value="NAD(P)-bd_dom_sf"/>
</dbReference>
<evidence type="ECO:0000256" key="2">
    <source>
        <dbReference type="ARBA" id="ARBA00022857"/>
    </source>
</evidence>
<dbReference type="InterPro" id="IPR002347">
    <property type="entry name" value="SDR_fam"/>
</dbReference>
<evidence type="ECO:0000256" key="1">
    <source>
        <dbReference type="ARBA" id="ARBA00006484"/>
    </source>
</evidence>
<accession>A0A179FEW9</accession>
<keyword evidence="5" id="KW-1185">Reference proteome</keyword>
<dbReference type="STRING" id="1380566.A0A179FEW9"/>
<evidence type="ECO:0000313" key="4">
    <source>
        <dbReference type="EMBL" id="OAQ64074.1"/>
    </source>
</evidence>
<comment type="similarity">
    <text evidence="1">Belongs to the short-chain dehydrogenases/reductases (SDR) family.</text>
</comment>
<dbReference type="GO" id="GO:0016491">
    <property type="term" value="F:oxidoreductase activity"/>
    <property type="evidence" value="ECO:0007669"/>
    <property type="project" value="UniProtKB-KW"/>
</dbReference>